<dbReference type="STRING" id="477690.SAMN05216474_0358"/>
<evidence type="ECO:0000313" key="1">
    <source>
        <dbReference type="EMBL" id="SFT40186.1"/>
    </source>
</evidence>
<reference evidence="1 2" key="1">
    <citation type="submission" date="2016-10" db="EMBL/GenBank/DDBJ databases">
        <authorList>
            <person name="de Groot N.N."/>
        </authorList>
    </citation>
    <scope>NUCLEOTIDE SEQUENCE [LARGE SCALE GENOMIC DNA]</scope>
    <source>
        <strain evidence="1 2">CGMCC 1.7005</strain>
    </source>
</reference>
<dbReference type="OrthoDB" id="665647at2"/>
<gene>
    <name evidence="1" type="ORF">SAMN05216474_0358</name>
</gene>
<dbReference type="AlphaFoldDB" id="A0A1I6XPS4"/>
<evidence type="ECO:0000313" key="2">
    <source>
        <dbReference type="Proteomes" id="UP000236454"/>
    </source>
</evidence>
<proteinExistence type="predicted"/>
<dbReference type="Pfam" id="PF24716">
    <property type="entry name" value="WapI"/>
    <property type="match status" value="1"/>
</dbReference>
<accession>A0A1I6XPS4</accession>
<dbReference type="Proteomes" id="UP000236454">
    <property type="component" value="Unassembled WGS sequence"/>
</dbReference>
<dbReference type="EMBL" id="FPAS01000001">
    <property type="protein sequence ID" value="SFT40186.1"/>
    <property type="molecule type" value="Genomic_DNA"/>
</dbReference>
<keyword evidence="2" id="KW-1185">Reference proteome</keyword>
<organism evidence="1 2">
    <name type="scientific">Lishizhenia tianjinensis</name>
    <dbReference type="NCBI Taxonomy" id="477690"/>
    <lineage>
        <taxon>Bacteria</taxon>
        <taxon>Pseudomonadati</taxon>
        <taxon>Bacteroidota</taxon>
        <taxon>Flavobacteriia</taxon>
        <taxon>Flavobacteriales</taxon>
        <taxon>Crocinitomicaceae</taxon>
        <taxon>Lishizhenia</taxon>
    </lineage>
</organism>
<dbReference type="InterPro" id="IPR056510">
    <property type="entry name" value="WapI"/>
</dbReference>
<dbReference type="RefSeq" id="WP_090245673.1">
    <property type="nucleotide sequence ID" value="NZ_FPAS01000001.1"/>
</dbReference>
<name>A0A1I6XPS4_9FLAO</name>
<protein>
    <submittedName>
        <fullName evidence="1">Uncharacterized protein</fullName>
    </submittedName>
</protein>
<sequence>MTEQQNNYLELSDSGDLVRLESIELIKYDSDIDWDKNWLKTQVTVKGGKFSGQYLGEFMTFDFEKLKQELSRLYDNLKGTANFNDLEGYLELKIEGDGIGHYEVEVKACDQPGINESTLTFTMNIDQTELKELINQLDRITQQFPITGDIKI</sequence>